<dbReference type="AlphaFoldDB" id="A0A370HU29"/>
<dbReference type="EMBL" id="QQBC01000015">
    <property type="protein sequence ID" value="RDI60474.1"/>
    <property type="molecule type" value="Genomic_DNA"/>
</dbReference>
<feature type="transmembrane region" description="Helical" evidence="2">
    <location>
        <begin position="6"/>
        <end position="26"/>
    </location>
</feature>
<keyword evidence="2" id="KW-1133">Transmembrane helix</keyword>
<keyword evidence="2" id="KW-0472">Membrane</keyword>
<evidence type="ECO:0000256" key="1">
    <source>
        <dbReference type="SAM" id="MobiDB-lite"/>
    </source>
</evidence>
<gene>
    <name evidence="3" type="ORF">DFR76_115104</name>
</gene>
<evidence type="ECO:0000313" key="4">
    <source>
        <dbReference type="Proteomes" id="UP000254869"/>
    </source>
</evidence>
<keyword evidence="2" id="KW-0812">Transmembrane</keyword>
<dbReference type="STRING" id="1210086.GCA_001613105_04576"/>
<reference evidence="3 4" key="1">
    <citation type="submission" date="2018-07" db="EMBL/GenBank/DDBJ databases">
        <title>Genomic Encyclopedia of Type Strains, Phase IV (KMG-IV): sequencing the most valuable type-strain genomes for metagenomic binning, comparative biology and taxonomic classification.</title>
        <authorList>
            <person name="Goeker M."/>
        </authorList>
    </citation>
    <scope>NUCLEOTIDE SEQUENCE [LARGE SCALE GENOMIC DNA]</scope>
    <source>
        <strain evidence="3 4">DSM 44290</strain>
    </source>
</reference>
<organism evidence="3 4">
    <name type="scientific">Nocardia pseudobrasiliensis</name>
    <dbReference type="NCBI Taxonomy" id="45979"/>
    <lineage>
        <taxon>Bacteria</taxon>
        <taxon>Bacillati</taxon>
        <taxon>Actinomycetota</taxon>
        <taxon>Actinomycetes</taxon>
        <taxon>Mycobacteriales</taxon>
        <taxon>Nocardiaceae</taxon>
        <taxon>Nocardia</taxon>
    </lineage>
</organism>
<feature type="region of interest" description="Disordered" evidence="1">
    <location>
        <begin position="30"/>
        <end position="53"/>
    </location>
</feature>
<dbReference type="Proteomes" id="UP000254869">
    <property type="component" value="Unassembled WGS sequence"/>
</dbReference>
<evidence type="ECO:0000313" key="3">
    <source>
        <dbReference type="EMBL" id="RDI60474.1"/>
    </source>
</evidence>
<accession>A0A370HU29</accession>
<proteinExistence type="predicted"/>
<sequence>MNVVSTLIAACAVMPVALGWLATVMMKRRQRRHARSDGRVPPNPHPPTATGLSMHDIRVAWADPAQSWPAVEQENALLAARLTGRLSPIDYRTRMLELARRCEPRPAANGE</sequence>
<keyword evidence="4" id="KW-1185">Reference proteome</keyword>
<evidence type="ECO:0000256" key="2">
    <source>
        <dbReference type="SAM" id="Phobius"/>
    </source>
</evidence>
<name>A0A370HU29_9NOCA</name>
<comment type="caution">
    <text evidence="3">The sequence shown here is derived from an EMBL/GenBank/DDBJ whole genome shotgun (WGS) entry which is preliminary data.</text>
</comment>
<protein>
    <submittedName>
        <fullName evidence="3">Uncharacterized protein</fullName>
    </submittedName>
</protein>